<sequence>MDERRRAVALIALTLSNNFLRVHVFFDTDSETSDDSDLDEGNIRRIQLHGGQRKPPRMKNYVEVTVPRFNTQQFRRHFRMTPATYENLEAMLSPVLSLSQGKAAHIEIGIQWMSIKPP</sequence>
<organism evidence="1 2">
    <name type="scientific">Lasius platythorax</name>
    <dbReference type="NCBI Taxonomy" id="488582"/>
    <lineage>
        <taxon>Eukaryota</taxon>
        <taxon>Metazoa</taxon>
        <taxon>Ecdysozoa</taxon>
        <taxon>Arthropoda</taxon>
        <taxon>Hexapoda</taxon>
        <taxon>Insecta</taxon>
        <taxon>Pterygota</taxon>
        <taxon>Neoptera</taxon>
        <taxon>Endopterygota</taxon>
        <taxon>Hymenoptera</taxon>
        <taxon>Apocrita</taxon>
        <taxon>Aculeata</taxon>
        <taxon>Formicoidea</taxon>
        <taxon>Formicidae</taxon>
        <taxon>Formicinae</taxon>
        <taxon>Lasius</taxon>
        <taxon>Lasius</taxon>
    </lineage>
</organism>
<protein>
    <submittedName>
        <fullName evidence="1">Uncharacterized protein</fullName>
    </submittedName>
</protein>
<evidence type="ECO:0000313" key="1">
    <source>
        <dbReference type="EMBL" id="CAL1685154.1"/>
    </source>
</evidence>
<evidence type="ECO:0000313" key="2">
    <source>
        <dbReference type="Proteomes" id="UP001497644"/>
    </source>
</evidence>
<proteinExistence type="predicted"/>
<dbReference type="AlphaFoldDB" id="A0AAV2NZD3"/>
<name>A0AAV2NZD3_9HYME</name>
<dbReference type="Proteomes" id="UP001497644">
    <property type="component" value="Chromosome 6"/>
</dbReference>
<gene>
    <name evidence="1" type="ORF">LPLAT_LOCUS10712</name>
</gene>
<accession>A0AAV2NZD3</accession>
<dbReference type="EMBL" id="OZ034829">
    <property type="protein sequence ID" value="CAL1685154.1"/>
    <property type="molecule type" value="Genomic_DNA"/>
</dbReference>
<keyword evidence="2" id="KW-1185">Reference proteome</keyword>
<reference evidence="1" key="1">
    <citation type="submission" date="2024-04" db="EMBL/GenBank/DDBJ databases">
        <authorList>
            <consortium name="Molecular Ecology Group"/>
        </authorList>
    </citation>
    <scope>NUCLEOTIDE SEQUENCE</scope>
</reference>